<dbReference type="STRING" id="640512.BC1003_0760"/>
<sequence length="540" mass="61357">MQDLDLDCLQQSVVKCVSESRYDDAMVRIKSFAEQVINDPESIAVVFASRELDDLCRVLADAYYRDRGVQGKHDGKGQGTVILASELVRAGGHVELIKDYLALGLFESPVRVALTDLFNRIDRATIDEWESLLGCEVFIATETAFERKLDDLSAKLGEWRPSTLLTLGHNQDVVAIVAAHFPGATGRYYIHHGDHHLSLGVTCEAFQHVDLHNMSYELCGHRIGVSGQRYWPLSAVRPSQRKTGFLGRGALTSCSCGRESKFKSGSYAMAYERGVANILKASHGYHVHIGDLSEAFLQKIFAELDAANVSRERFIHIEWVPSLAKALIEHSVDVFVGSFPLGGGKALIEAMSVGVPVVTHESYRSRYHGGGELTYPESFMWSRYEELARIFEQWNEPLLKQHGEAALRHFEQYYSKEAFLNAFSTKPGTAPEVPPLRIYRGNPLRNYLDSRRQREQVIALLESEKNRIFGEWKNLRLQYEEHIETIGKQQAVIDQLMRENETLEASLLEQEMVSRELRDEIVRRSWKWKIRNLVAVMREK</sequence>
<organism evidence="2">
    <name type="scientific">Burkholderia sp. (strain CCGE1003)</name>
    <dbReference type="NCBI Taxonomy" id="640512"/>
    <lineage>
        <taxon>Bacteria</taxon>
        <taxon>Pseudomonadati</taxon>
        <taxon>Pseudomonadota</taxon>
        <taxon>Betaproteobacteria</taxon>
        <taxon>Burkholderiales</taxon>
        <taxon>Burkholderiaceae</taxon>
        <taxon>Burkholderia</taxon>
    </lineage>
</organism>
<accession>E1TA97</accession>
<gene>
    <name evidence="2" type="ordered locus">BC1003_0760</name>
</gene>
<dbReference type="EMBL" id="CP002217">
    <property type="protein sequence ID" value="ADN56749.1"/>
    <property type="molecule type" value="Genomic_DNA"/>
</dbReference>
<evidence type="ECO:0000313" key="2">
    <source>
        <dbReference type="EMBL" id="ADN56749.1"/>
    </source>
</evidence>
<name>E1TA97_BURSG</name>
<dbReference type="HOGENOM" id="CLU_551685_0_0_4"/>
<dbReference type="SUPFAM" id="SSF53756">
    <property type="entry name" value="UDP-Glycosyltransferase/glycogen phosphorylase"/>
    <property type="match status" value="1"/>
</dbReference>
<dbReference type="Gene3D" id="3.40.50.2000">
    <property type="entry name" value="Glycogen Phosphorylase B"/>
    <property type="match status" value="1"/>
</dbReference>
<protein>
    <submittedName>
        <fullName evidence="2">Uncharacterized protein</fullName>
    </submittedName>
</protein>
<evidence type="ECO:0000256" key="1">
    <source>
        <dbReference type="SAM" id="Coils"/>
    </source>
</evidence>
<dbReference type="eggNOG" id="COG3914">
    <property type="taxonomic scope" value="Bacteria"/>
</dbReference>
<dbReference type="KEGG" id="bgf:BC1003_0760"/>
<dbReference type="AlphaFoldDB" id="E1TA97"/>
<keyword evidence="1" id="KW-0175">Coiled coil</keyword>
<proteinExistence type="predicted"/>
<dbReference type="OrthoDB" id="9113268at2"/>
<reference evidence="2" key="1">
    <citation type="submission" date="2010-09" db="EMBL/GenBank/DDBJ databases">
        <title>Complete sequence of chromosome1 of Burkholderia sp. CCGE1003.</title>
        <authorList>
            <consortium name="US DOE Joint Genome Institute"/>
            <person name="Lucas S."/>
            <person name="Copeland A."/>
            <person name="Lapidus A."/>
            <person name="Cheng J.-F."/>
            <person name="Bruce D."/>
            <person name="Goodwin L."/>
            <person name="Pitluck S."/>
            <person name="Daligault H."/>
            <person name="Davenport K."/>
            <person name="Detter J.C."/>
            <person name="Han C."/>
            <person name="Tapia R."/>
            <person name="Land M."/>
            <person name="Hauser L."/>
            <person name="Jeffries C."/>
            <person name="Kyrpides N."/>
            <person name="Ivanova N."/>
            <person name="Ovchinnikova G."/>
            <person name="Martinez-Romero E."/>
            <person name="Rogel M.A."/>
            <person name="Auchtung J."/>
            <person name="Tiedje J.M."/>
            <person name="Woyke T."/>
        </authorList>
    </citation>
    <scope>NUCLEOTIDE SEQUENCE</scope>
    <source>
        <strain evidence="2">CCGE1003</strain>
    </source>
</reference>
<feature type="coiled-coil region" evidence="1">
    <location>
        <begin position="486"/>
        <end position="520"/>
    </location>
</feature>